<comment type="caution">
    <text evidence="2">The sequence shown here is derived from an EMBL/GenBank/DDBJ whole genome shotgun (WGS) entry which is preliminary data.</text>
</comment>
<dbReference type="Proteomes" id="UP000886887">
    <property type="component" value="Unassembled WGS sequence"/>
</dbReference>
<evidence type="ECO:0008006" key="4">
    <source>
        <dbReference type="Google" id="ProtNLM"/>
    </source>
</evidence>
<dbReference type="EMBL" id="DVFJ01000036">
    <property type="protein sequence ID" value="HIQ72467.1"/>
    <property type="molecule type" value="Genomic_DNA"/>
</dbReference>
<gene>
    <name evidence="2" type="ORF">IAB73_09715</name>
</gene>
<keyword evidence="1" id="KW-0472">Membrane</keyword>
<name>A0A9D0ZAZ4_9FIRM</name>
<feature type="transmembrane region" description="Helical" evidence="1">
    <location>
        <begin position="119"/>
        <end position="140"/>
    </location>
</feature>
<evidence type="ECO:0000256" key="1">
    <source>
        <dbReference type="SAM" id="Phobius"/>
    </source>
</evidence>
<accession>A0A9D0ZAZ4</accession>
<evidence type="ECO:0000313" key="3">
    <source>
        <dbReference type="Proteomes" id="UP000886887"/>
    </source>
</evidence>
<organism evidence="2 3">
    <name type="scientific">Candidatus Onthenecus intestinigallinarum</name>
    <dbReference type="NCBI Taxonomy" id="2840875"/>
    <lineage>
        <taxon>Bacteria</taxon>
        <taxon>Bacillati</taxon>
        <taxon>Bacillota</taxon>
        <taxon>Clostridia</taxon>
        <taxon>Eubacteriales</taxon>
        <taxon>Candidatus Onthenecus</taxon>
    </lineage>
</organism>
<feature type="transmembrane region" description="Helical" evidence="1">
    <location>
        <begin position="146"/>
        <end position="167"/>
    </location>
</feature>
<reference evidence="2" key="1">
    <citation type="submission" date="2020-10" db="EMBL/GenBank/DDBJ databases">
        <authorList>
            <person name="Gilroy R."/>
        </authorList>
    </citation>
    <scope>NUCLEOTIDE SEQUENCE</scope>
    <source>
        <strain evidence="2">ChiSxjej2B14-6234</strain>
    </source>
</reference>
<reference evidence="2" key="2">
    <citation type="journal article" date="2021" name="PeerJ">
        <title>Extensive microbial diversity within the chicken gut microbiome revealed by metagenomics and culture.</title>
        <authorList>
            <person name="Gilroy R."/>
            <person name="Ravi A."/>
            <person name="Getino M."/>
            <person name="Pursley I."/>
            <person name="Horton D.L."/>
            <person name="Alikhan N.F."/>
            <person name="Baker D."/>
            <person name="Gharbi K."/>
            <person name="Hall N."/>
            <person name="Watson M."/>
            <person name="Adriaenssens E.M."/>
            <person name="Foster-Nyarko E."/>
            <person name="Jarju S."/>
            <person name="Secka A."/>
            <person name="Antonio M."/>
            <person name="Oren A."/>
            <person name="Chaudhuri R.R."/>
            <person name="La Ragione R."/>
            <person name="Hildebrand F."/>
            <person name="Pallen M.J."/>
        </authorList>
    </citation>
    <scope>NUCLEOTIDE SEQUENCE</scope>
    <source>
        <strain evidence="2">ChiSxjej2B14-6234</strain>
    </source>
</reference>
<dbReference type="AlphaFoldDB" id="A0A9D0ZAZ4"/>
<sequence length="356" mass="38958">MKRRWKPAVFFLFLAMAGGVAGFWGGMRIAADDEAGSQLLALAHALIYIGLSAYAHILLHEAGHMAAGLLTGYRFVSFRIASWTLVRTGGRWALRRFSIPGTAGQCLMMPPQGVSRPPFVCYNLGGALANLLCAAAGFAWGGAFGVIFGAMGLIIALANVIPLDAGVPNDGYNLYVLLRSEAARRAFAAQLSVNGLMSEGKRPHELPEALYALDPDAQDLFSVTLRQMRYQRALDEGDLSGAQAELDAMQAHRDRLPRLYVLELDCERAYMMMVQEESREAVDRVYGGETRAFAQRAQFILAHLRVEIAYALQCEGDVARAQELYARAAKLAASYPVAGEAACEMELMRAWMRRVS</sequence>
<keyword evidence="1" id="KW-1133">Transmembrane helix</keyword>
<proteinExistence type="predicted"/>
<evidence type="ECO:0000313" key="2">
    <source>
        <dbReference type="EMBL" id="HIQ72467.1"/>
    </source>
</evidence>
<protein>
    <recommendedName>
        <fullName evidence="4">Peptidase M50 domain-containing protein</fullName>
    </recommendedName>
</protein>
<feature type="transmembrane region" description="Helical" evidence="1">
    <location>
        <begin position="38"/>
        <end position="59"/>
    </location>
</feature>
<keyword evidence="1" id="KW-0812">Transmembrane</keyword>